<evidence type="ECO:0000256" key="5">
    <source>
        <dbReference type="ARBA" id="ARBA00023136"/>
    </source>
</evidence>
<dbReference type="GO" id="GO:0022857">
    <property type="term" value="F:transmembrane transporter activity"/>
    <property type="evidence" value="ECO:0007669"/>
    <property type="project" value="InterPro"/>
</dbReference>
<keyword evidence="5 6" id="KW-0472">Membrane</keyword>
<dbReference type="InterPro" id="IPR050367">
    <property type="entry name" value="APC_superfamily"/>
</dbReference>
<accession>A0A485LCK8</accession>
<feature type="transmembrane region" description="Helical" evidence="6">
    <location>
        <begin position="132"/>
        <end position="154"/>
    </location>
</feature>
<comment type="subcellular location">
    <subcellularLocation>
        <location evidence="1">Cell membrane</location>
        <topology evidence="1">Multi-pass membrane protein</topology>
    </subcellularLocation>
</comment>
<protein>
    <submittedName>
        <fullName evidence="8">Aste57867_18746 protein</fullName>
    </submittedName>
</protein>
<dbReference type="PIRSF" id="PIRSF006060">
    <property type="entry name" value="AA_transporter"/>
    <property type="match status" value="1"/>
</dbReference>
<evidence type="ECO:0000256" key="2">
    <source>
        <dbReference type="ARBA" id="ARBA00022475"/>
    </source>
</evidence>
<keyword evidence="3 6" id="KW-0812">Transmembrane</keyword>
<name>A0A485LCK8_9STRA</name>
<evidence type="ECO:0000256" key="4">
    <source>
        <dbReference type="ARBA" id="ARBA00022989"/>
    </source>
</evidence>
<evidence type="ECO:0000256" key="3">
    <source>
        <dbReference type="ARBA" id="ARBA00022692"/>
    </source>
</evidence>
<proteinExistence type="predicted"/>
<dbReference type="AlphaFoldDB" id="A0A485LCK8"/>
<feature type="transmembrane region" description="Helical" evidence="6">
    <location>
        <begin position="25"/>
        <end position="43"/>
    </location>
</feature>
<evidence type="ECO:0000256" key="1">
    <source>
        <dbReference type="ARBA" id="ARBA00004651"/>
    </source>
</evidence>
<dbReference type="Pfam" id="PF13520">
    <property type="entry name" value="AA_permease_2"/>
    <property type="match status" value="1"/>
</dbReference>
<evidence type="ECO:0000313" key="8">
    <source>
        <dbReference type="EMBL" id="VFT95480.1"/>
    </source>
</evidence>
<keyword evidence="4 6" id="KW-1133">Transmembrane helix</keyword>
<evidence type="ECO:0000256" key="6">
    <source>
        <dbReference type="SAM" id="Phobius"/>
    </source>
</evidence>
<organism evidence="8 9">
    <name type="scientific">Aphanomyces stellatus</name>
    <dbReference type="NCBI Taxonomy" id="120398"/>
    <lineage>
        <taxon>Eukaryota</taxon>
        <taxon>Sar</taxon>
        <taxon>Stramenopiles</taxon>
        <taxon>Oomycota</taxon>
        <taxon>Saprolegniomycetes</taxon>
        <taxon>Saprolegniales</taxon>
        <taxon>Verrucalvaceae</taxon>
        <taxon>Aphanomyces</taxon>
    </lineage>
</organism>
<dbReference type="PANTHER" id="PTHR42770">
    <property type="entry name" value="AMINO ACID TRANSPORTER-RELATED"/>
    <property type="match status" value="1"/>
</dbReference>
<evidence type="ECO:0000313" key="7">
    <source>
        <dbReference type="EMBL" id="KAF0689834.1"/>
    </source>
</evidence>
<dbReference type="Gene3D" id="1.20.1740.10">
    <property type="entry name" value="Amino acid/polyamine transporter I"/>
    <property type="match status" value="1"/>
</dbReference>
<feature type="transmembrane region" description="Helical" evidence="6">
    <location>
        <begin position="93"/>
        <end position="112"/>
    </location>
</feature>
<dbReference type="OrthoDB" id="78345at2759"/>
<reference evidence="7" key="2">
    <citation type="submission" date="2019-06" db="EMBL/GenBank/DDBJ databases">
        <title>Genomics analysis of Aphanomyces spp. identifies a new class of oomycete effector associated with host adaptation.</title>
        <authorList>
            <person name="Gaulin E."/>
        </authorList>
    </citation>
    <scope>NUCLEOTIDE SEQUENCE</scope>
    <source>
        <strain evidence="7">CBS 578.67</strain>
    </source>
</reference>
<keyword evidence="9" id="KW-1185">Reference proteome</keyword>
<feature type="transmembrane region" description="Helical" evidence="6">
    <location>
        <begin position="236"/>
        <end position="262"/>
    </location>
</feature>
<evidence type="ECO:0000313" key="9">
    <source>
        <dbReference type="Proteomes" id="UP000332933"/>
    </source>
</evidence>
<feature type="transmembrane region" description="Helical" evidence="6">
    <location>
        <begin position="364"/>
        <end position="388"/>
    </location>
</feature>
<feature type="transmembrane region" description="Helical" evidence="6">
    <location>
        <begin position="301"/>
        <end position="319"/>
    </location>
</feature>
<dbReference type="EMBL" id="VJMH01006409">
    <property type="protein sequence ID" value="KAF0689834.1"/>
    <property type="molecule type" value="Genomic_DNA"/>
</dbReference>
<feature type="transmembrane region" description="Helical" evidence="6">
    <location>
        <begin position="339"/>
        <end position="357"/>
    </location>
</feature>
<feature type="transmembrane region" description="Helical" evidence="6">
    <location>
        <begin position="274"/>
        <end position="294"/>
    </location>
</feature>
<dbReference type="Proteomes" id="UP000332933">
    <property type="component" value="Unassembled WGS sequence"/>
</dbReference>
<feature type="transmembrane region" description="Helical" evidence="6">
    <location>
        <begin position="400"/>
        <end position="423"/>
    </location>
</feature>
<sequence length="425" mass="44967">MSHAVVTGNNNDDDASSRRYHASKYDIWALGITVVIGGQYISWNAGLAAGVMANAIALGLTGTGYLCLTLSLAETVSALPFAGGAYGLSRVSMGYFCGFLVGCCETLQYIIYTSSSVLVLTDMLVVCLFPGITYFAIKPLLWILIYATILALHLRGHHLFWRTNALLAAVSLAVLVVYIGGSLPTVHFSQYAGGPAWQFRGGGAAFLRHLPLTAWFFVGIESLNTVSNMVARPKHIIPFGQVACMLTLLVTSASVFFVAVSLPPGVASLATDLVVLNAGFTTMLSIPAAAATALSIPATFATIYGFVFSYSSILASMAASKLLPSHLAFHHPTYQSHPVAAAAGSALGLVFCAVTTAASPNIQLYNVCMTFGFLANVAQCWNFLYFSIRFKHVPRTFHSPLGVGGAVVAIAVSLVQLVALLGFQE</sequence>
<dbReference type="EMBL" id="CAADRA010006430">
    <property type="protein sequence ID" value="VFT95480.1"/>
    <property type="molecule type" value="Genomic_DNA"/>
</dbReference>
<keyword evidence="2" id="KW-1003">Cell membrane</keyword>
<reference evidence="8 9" key="1">
    <citation type="submission" date="2019-03" db="EMBL/GenBank/DDBJ databases">
        <authorList>
            <person name="Gaulin E."/>
            <person name="Dumas B."/>
        </authorList>
    </citation>
    <scope>NUCLEOTIDE SEQUENCE [LARGE SCALE GENOMIC DNA]</scope>
    <source>
        <strain evidence="8">CBS 568.67</strain>
    </source>
</reference>
<dbReference type="GO" id="GO:0005886">
    <property type="term" value="C:plasma membrane"/>
    <property type="evidence" value="ECO:0007669"/>
    <property type="project" value="UniProtKB-SubCell"/>
</dbReference>
<feature type="transmembrane region" description="Helical" evidence="6">
    <location>
        <begin position="55"/>
        <end position="81"/>
    </location>
</feature>
<gene>
    <name evidence="8" type="primary">Aste57867_18746</name>
    <name evidence="7" type="ORF">As57867_018682</name>
    <name evidence="8" type="ORF">ASTE57867_18746</name>
</gene>
<feature type="transmembrane region" description="Helical" evidence="6">
    <location>
        <begin position="166"/>
        <end position="186"/>
    </location>
</feature>
<feature type="transmembrane region" description="Helical" evidence="6">
    <location>
        <begin position="206"/>
        <end position="224"/>
    </location>
</feature>
<dbReference type="PANTHER" id="PTHR42770:SF7">
    <property type="entry name" value="MEMBRANE PROTEIN"/>
    <property type="match status" value="1"/>
</dbReference>
<dbReference type="InterPro" id="IPR002293">
    <property type="entry name" value="AA/rel_permease1"/>
</dbReference>